<evidence type="ECO:0000313" key="5">
    <source>
        <dbReference type="EMBL" id="CTR08950.1"/>
    </source>
</evidence>
<feature type="region of interest" description="Disordered" evidence="3">
    <location>
        <begin position="481"/>
        <end position="780"/>
    </location>
</feature>
<keyword evidence="4" id="KW-0472">Membrane</keyword>
<dbReference type="FunFam" id="3.90.550.20:FF:000005">
    <property type="entry name" value="Unplaced genomic scaffold supercont1.17, whole genome shotgun sequence"/>
    <property type="match status" value="1"/>
</dbReference>
<comment type="similarity">
    <text evidence="1">Belongs to the glycosyltransferase 32 family.</text>
</comment>
<accession>A0A0K3CKI6</accession>
<evidence type="ECO:0000256" key="2">
    <source>
        <dbReference type="ARBA" id="ARBA00022679"/>
    </source>
</evidence>
<dbReference type="GO" id="GO:0000030">
    <property type="term" value="F:mannosyltransferase activity"/>
    <property type="evidence" value="ECO:0007669"/>
    <property type="project" value="TreeGrafter"/>
</dbReference>
<feature type="compositionally biased region" description="Basic and acidic residues" evidence="3">
    <location>
        <begin position="750"/>
        <end position="769"/>
    </location>
</feature>
<dbReference type="AlphaFoldDB" id="A0A0K3CKI6"/>
<dbReference type="Proteomes" id="UP000239560">
    <property type="component" value="Unassembled WGS sequence"/>
</dbReference>
<dbReference type="EMBL" id="CWKI01000009">
    <property type="protein sequence ID" value="CTR08950.1"/>
    <property type="molecule type" value="Genomic_DNA"/>
</dbReference>
<dbReference type="InterPro" id="IPR051706">
    <property type="entry name" value="Glycosyltransferase_domain"/>
</dbReference>
<dbReference type="InterPro" id="IPR007577">
    <property type="entry name" value="GlycoTrfase_DXD_sugar-bd_CS"/>
</dbReference>
<dbReference type="OrthoDB" id="3647at2759"/>
<feature type="compositionally biased region" description="Polar residues" evidence="3">
    <location>
        <begin position="578"/>
        <end position="602"/>
    </location>
</feature>
<feature type="transmembrane region" description="Helical" evidence="4">
    <location>
        <begin position="351"/>
        <end position="373"/>
    </location>
</feature>
<feature type="compositionally biased region" description="Basic and acidic residues" evidence="3">
    <location>
        <begin position="705"/>
        <end position="724"/>
    </location>
</feature>
<reference evidence="5 7" key="1">
    <citation type="submission" date="2015-07" db="EMBL/GenBank/DDBJ databases">
        <authorList>
            <person name="Cajimat M.N.B."/>
            <person name="Milazzo M.L."/>
            <person name="Fulhorst C.F."/>
        </authorList>
    </citation>
    <scope>NUCLEOTIDE SEQUENCE [LARGE SCALE GENOMIC DNA]</scope>
    <source>
        <strain evidence="5">Single colony</strain>
    </source>
</reference>
<name>A0A0K3CKI6_RHOTO</name>
<dbReference type="GO" id="GO:0016020">
    <property type="term" value="C:membrane"/>
    <property type="evidence" value="ECO:0007669"/>
    <property type="project" value="GOC"/>
</dbReference>
<feature type="compositionally biased region" description="Low complexity" evidence="3">
    <location>
        <begin position="399"/>
        <end position="419"/>
    </location>
</feature>
<reference evidence="6 8" key="2">
    <citation type="journal article" date="2018" name="Elife">
        <title>Functional genomics of lipid metabolism in the oleaginous yeast Rhodosporidium toruloides.</title>
        <authorList>
            <person name="Coradetti S.T."/>
            <person name="Pinel D."/>
            <person name="Geiselman G."/>
            <person name="Ito M."/>
            <person name="Mondo S."/>
            <person name="Reilly M.C."/>
            <person name="Cheng Y.F."/>
            <person name="Bauer S."/>
            <person name="Grigoriev I."/>
            <person name="Gladden J.M."/>
            <person name="Simmons B.A."/>
            <person name="Brem R."/>
            <person name="Arkin A.P."/>
            <person name="Skerker J.M."/>
        </authorList>
    </citation>
    <scope>NUCLEOTIDE SEQUENCE [LARGE SCALE GENOMIC DNA]</scope>
    <source>
        <strain evidence="6 8">NBRC 0880</strain>
    </source>
</reference>
<dbReference type="Proteomes" id="UP000199069">
    <property type="component" value="Unassembled WGS sequence"/>
</dbReference>
<feature type="region of interest" description="Disordered" evidence="3">
    <location>
        <begin position="399"/>
        <end position="438"/>
    </location>
</feature>
<dbReference type="EMBL" id="LCTV02000009">
    <property type="protein sequence ID" value="PRQ72529.1"/>
    <property type="molecule type" value="Genomic_DNA"/>
</dbReference>
<feature type="compositionally biased region" description="Basic and acidic residues" evidence="3">
    <location>
        <begin position="663"/>
        <end position="681"/>
    </location>
</feature>
<dbReference type="SUPFAM" id="SSF53448">
    <property type="entry name" value="Nucleotide-diphospho-sugar transferases"/>
    <property type="match status" value="1"/>
</dbReference>
<keyword evidence="2 5" id="KW-0808">Transferase</keyword>
<dbReference type="OMA" id="MHANDES"/>
<evidence type="ECO:0000256" key="4">
    <source>
        <dbReference type="SAM" id="Phobius"/>
    </source>
</evidence>
<evidence type="ECO:0000313" key="7">
    <source>
        <dbReference type="Proteomes" id="UP000199069"/>
    </source>
</evidence>
<proteinExistence type="inferred from homology"/>
<keyword evidence="7" id="KW-1185">Reference proteome</keyword>
<dbReference type="PANTHER" id="PTHR32385">
    <property type="entry name" value="MANNOSYL PHOSPHORYLINOSITOL CERAMIDE SYNTHASE"/>
    <property type="match status" value="1"/>
</dbReference>
<dbReference type="GO" id="GO:0051999">
    <property type="term" value="P:mannosyl-inositol phosphorylceramide biosynthetic process"/>
    <property type="evidence" value="ECO:0007669"/>
    <property type="project" value="TreeGrafter"/>
</dbReference>
<evidence type="ECO:0000313" key="6">
    <source>
        <dbReference type="EMBL" id="PRQ72529.1"/>
    </source>
</evidence>
<sequence>MSVKRAITVLVILIALILAGTAIVLSTVVQYFGVDARDVIQEHEMALVERLANETAKTPDAGKQHVVVPPADEATAEPAGVLVETDVEGAARDKSVKDLLQRLEERGWLADNSTLAAVAAAGEGGRDDLPQPRIPKVIHATWKTDILPERWEKVRQGCIDLHPDYEFRLWSDAASRAFIAEHYPWFLSTFDGYTYPIQRADVIRYFVLHKFGGIYMDLDIGCRRNLDPLRYFRVILPQTIPVGVSNDLMFAEPAHPFMDLVIHNLITFDHTYGTNYPTVMFSTGPMFLSAVYGMWPKDTPDGVERQVRVLPRRWYGKNAPATEMEDSYFDHYYGSSWHADDAGFITFLGKFGMALIYAGLAVVVLGVARLLWFRRSPFKATPRQIGPIALPYEALPFARPGSPGSRPGSPFGSRSGTPSNRFRRSEDGPAASTSGDKPSGLFYMPVWLFPSSDRSPGSRTPDGAQSTGAWSQYFPNLSFVDDGSGSQHRYQPVPNFSRPPSPGAGGNDNDSILHAPGATHDGAFDGVHLHSFQPTKSASGHDASSSTSSVHHGSQYPANNPQTPTSPNPPAYSALRSWGTSLFRGSSFPQQQHHQHGGSDTKSPILPISNADVRDDVPSPAAAGEERSFQAPRLRLPAHAVRTPSPPEYATVVGTGRAPPSPRRVELEGDGTPHARIEVVDARSGPARTRSVERRSSAPAATETDGDRSIERHPSWNGRDRSIEDQVDAELAGEDAFGRRADAAGVRTRRGSDAEEEFGRVEEEVDKLLSEMSPAEGESP</sequence>
<dbReference type="InterPro" id="IPR029044">
    <property type="entry name" value="Nucleotide-diphossugar_trans"/>
</dbReference>
<organism evidence="5 7">
    <name type="scientific">Rhodotorula toruloides</name>
    <name type="common">Yeast</name>
    <name type="synonym">Rhodosporidium toruloides</name>
    <dbReference type="NCBI Taxonomy" id="5286"/>
    <lineage>
        <taxon>Eukaryota</taxon>
        <taxon>Fungi</taxon>
        <taxon>Dikarya</taxon>
        <taxon>Basidiomycota</taxon>
        <taxon>Pucciniomycotina</taxon>
        <taxon>Microbotryomycetes</taxon>
        <taxon>Sporidiobolales</taxon>
        <taxon>Sporidiobolaceae</taxon>
        <taxon>Rhodotorula</taxon>
    </lineage>
</organism>
<feature type="compositionally biased region" description="Low complexity" evidence="3">
    <location>
        <begin position="537"/>
        <end position="563"/>
    </location>
</feature>
<protein>
    <submittedName>
        <fullName evidence="5">BY PROTMAP: gi|472583466|gb|EMS21099.1| glycosyltransferase family 32 protein [Rhodosporidium toruloides NP11] gi|647396825|emb|CDR39412.1| RHTO0S04e04874g1_1 [Rhodosporidium toruloides]</fullName>
    </submittedName>
</protein>
<keyword evidence="4" id="KW-0812">Transmembrane</keyword>
<evidence type="ECO:0000256" key="1">
    <source>
        <dbReference type="ARBA" id="ARBA00009003"/>
    </source>
</evidence>
<evidence type="ECO:0000256" key="3">
    <source>
        <dbReference type="SAM" id="MobiDB-lite"/>
    </source>
</evidence>
<dbReference type="STRING" id="5286.A0A0K3CKI6"/>
<keyword evidence="4" id="KW-1133">Transmembrane helix</keyword>
<evidence type="ECO:0000313" key="8">
    <source>
        <dbReference type="Proteomes" id="UP000239560"/>
    </source>
</evidence>
<dbReference type="PANTHER" id="PTHR32385:SF15">
    <property type="entry name" value="INOSITOL PHOSPHOCERAMIDE MANNOSYLTRANSFERASE 1"/>
    <property type="match status" value="1"/>
</dbReference>
<gene>
    <name evidence="5" type="primary">FGENESH: predicted gene_9.157</name>
    <name evidence="6" type="ORF">AAT19DRAFT_16453</name>
    <name evidence="5" type="ORF">BN2166_0048110</name>
</gene>
<dbReference type="Gene3D" id="3.90.550.20">
    <property type="match status" value="1"/>
</dbReference>
<dbReference type="Pfam" id="PF04488">
    <property type="entry name" value="Gly_transf_sug"/>
    <property type="match status" value="1"/>
</dbReference>